<reference evidence="2" key="1">
    <citation type="submission" date="2021-01" db="EMBL/GenBank/DDBJ databases">
        <authorList>
            <person name="Kaushik A."/>
        </authorList>
    </citation>
    <scope>NUCLEOTIDE SEQUENCE</scope>
    <source>
        <strain evidence="2">AG3-1AP</strain>
    </source>
</reference>
<name>A0A8H2WJ41_9AGAM</name>
<gene>
    <name evidence="2" type="ORF">RDB_LOCUS7589</name>
</gene>
<dbReference type="EMBL" id="CAJMWV010000351">
    <property type="protein sequence ID" value="CAE6389360.1"/>
    <property type="molecule type" value="Genomic_DNA"/>
</dbReference>
<proteinExistence type="predicted"/>
<dbReference type="Proteomes" id="UP000663831">
    <property type="component" value="Unassembled WGS sequence"/>
</dbReference>
<protein>
    <submittedName>
        <fullName evidence="2">Uncharacterized protein</fullName>
    </submittedName>
</protein>
<evidence type="ECO:0000313" key="2">
    <source>
        <dbReference type="EMBL" id="CAE6389360.1"/>
    </source>
</evidence>
<organism evidence="2 3">
    <name type="scientific">Rhizoctonia solani</name>
    <dbReference type="NCBI Taxonomy" id="456999"/>
    <lineage>
        <taxon>Eukaryota</taxon>
        <taxon>Fungi</taxon>
        <taxon>Dikarya</taxon>
        <taxon>Basidiomycota</taxon>
        <taxon>Agaricomycotina</taxon>
        <taxon>Agaricomycetes</taxon>
        <taxon>Cantharellales</taxon>
        <taxon>Ceratobasidiaceae</taxon>
        <taxon>Rhizoctonia</taxon>
    </lineage>
</organism>
<feature type="region of interest" description="Disordered" evidence="1">
    <location>
        <begin position="254"/>
        <end position="285"/>
    </location>
</feature>
<dbReference type="AlphaFoldDB" id="A0A8H2WJ41"/>
<feature type="compositionally biased region" description="Low complexity" evidence="1">
    <location>
        <begin position="259"/>
        <end position="275"/>
    </location>
</feature>
<sequence>MAYLEIQPFKLKLDALGSLTPMTSRERGSRLAPIPQRTASRRPLRKYLDLIFGLTRPTTLMARHPASNSRLFQHRLFTPAVADQFLQFPPNSPKSHPLSFGEIPMPALYQRNLIRLLCRAPYHARCHHLNAHENARLMRGTLEKCSECIKLGLNDGRTSSGLISYRSARVGPSLALLYGTLLVTPNTNENAAMDQLFDRFKTLHTTGSTPSPRQVTAGPRLTPLLVGAQATTRATTRLRATSLATEAVAVERALPAPPTRTRSPATAHASSTAPTGVPSPAEWSNAPATSAEAAMPCVLFTLSKVSSNLPRATDYCACIIYGHLHRLLTASKPEPNDQPRTRPLDYTPFLDALLTSTTMTRQPSIRPCP</sequence>
<evidence type="ECO:0000313" key="3">
    <source>
        <dbReference type="Proteomes" id="UP000663831"/>
    </source>
</evidence>
<evidence type="ECO:0000256" key="1">
    <source>
        <dbReference type="SAM" id="MobiDB-lite"/>
    </source>
</evidence>
<accession>A0A8H2WJ41</accession>
<comment type="caution">
    <text evidence="2">The sequence shown here is derived from an EMBL/GenBank/DDBJ whole genome shotgun (WGS) entry which is preliminary data.</text>
</comment>